<reference evidence="5" key="1">
    <citation type="submission" date="2021-02" db="EMBL/GenBank/DDBJ databases">
        <authorList>
            <person name="Nowell W R."/>
        </authorList>
    </citation>
    <scope>NUCLEOTIDE SEQUENCE</scope>
</reference>
<evidence type="ECO:0000259" key="4">
    <source>
        <dbReference type="Pfam" id="PF16911"/>
    </source>
</evidence>
<keyword evidence="1" id="KW-0808">Transferase</keyword>
<dbReference type="Pfam" id="PF16911">
    <property type="entry name" value="PapA_C"/>
    <property type="match status" value="1"/>
</dbReference>
<dbReference type="SUPFAM" id="SSF52777">
    <property type="entry name" value="CoA-dependent acyltransferases"/>
    <property type="match status" value="1"/>
</dbReference>
<organism evidence="5 6">
    <name type="scientific">Adineta steineri</name>
    <dbReference type="NCBI Taxonomy" id="433720"/>
    <lineage>
        <taxon>Eukaryota</taxon>
        <taxon>Metazoa</taxon>
        <taxon>Spiralia</taxon>
        <taxon>Gnathifera</taxon>
        <taxon>Rotifera</taxon>
        <taxon>Eurotatoria</taxon>
        <taxon>Bdelloidea</taxon>
        <taxon>Adinetida</taxon>
        <taxon>Adinetidae</taxon>
        <taxon>Adineta</taxon>
    </lineage>
</organism>
<protein>
    <recommendedName>
        <fullName evidence="4">Phthiocerol/phthiodiolone dimycocerosyl transferase C-terminal domain-containing protein</fullName>
    </recommendedName>
</protein>
<evidence type="ECO:0000256" key="2">
    <source>
        <dbReference type="ARBA" id="ARBA00023315"/>
    </source>
</evidence>
<gene>
    <name evidence="5" type="ORF">JYZ213_LOCUS27233</name>
</gene>
<dbReference type="Gene3D" id="3.30.559.30">
    <property type="entry name" value="Nonribosomal peptide synthetase, condensation domain"/>
    <property type="match status" value="1"/>
</dbReference>
<evidence type="ECO:0000313" key="5">
    <source>
        <dbReference type="EMBL" id="CAF1206890.1"/>
    </source>
</evidence>
<feature type="domain" description="Phthiocerol/phthiodiolone dimycocerosyl transferase C-terminal" evidence="4">
    <location>
        <begin position="2"/>
        <end position="146"/>
    </location>
</feature>
<dbReference type="EMBL" id="CAJNOG010000375">
    <property type="protein sequence ID" value="CAF1206890.1"/>
    <property type="molecule type" value="Genomic_DNA"/>
</dbReference>
<dbReference type="AlphaFoldDB" id="A0A814WPU7"/>
<comment type="caution">
    <text evidence="5">The sequence shown here is derived from an EMBL/GenBank/DDBJ whole genome shotgun (WGS) entry which is preliminary data.</text>
</comment>
<evidence type="ECO:0000313" key="6">
    <source>
        <dbReference type="Proteomes" id="UP000663845"/>
    </source>
</evidence>
<accession>A0A814WPU7</accession>
<name>A0A814WPU7_9BILA</name>
<keyword evidence="3" id="KW-0175">Coiled coil</keyword>
<proteinExistence type="predicted"/>
<evidence type="ECO:0000256" key="1">
    <source>
        <dbReference type="ARBA" id="ARBA00022679"/>
    </source>
</evidence>
<dbReference type="GO" id="GO:0016746">
    <property type="term" value="F:acyltransferase activity"/>
    <property type="evidence" value="ECO:0007669"/>
    <property type="project" value="UniProtKB-KW"/>
</dbReference>
<dbReference type="InterPro" id="IPR031641">
    <property type="entry name" value="PapA_C"/>
</dbReference>
<dbReference type="Proteomes" id="UP000663845">
    <property type="component" value="Unassembled WGS sequence"/>
</dbReference>
<sequence>MTTKLLARCRKEGVTVTPAVISAVLSATASLVPVKDGQDTMMNIALSADARRRYVSPVPNHDMAYHASGIAPFGLHVSAAPKTPKDLWQLARIYAQHMNACVNAGQILANPLIAGKVLEKLMGSVKMAYIPTYFMSSWGVLPFVEQYGPWQLTAMTPCFNARRWPAPSTMVQTVNGWTKSDAELVIQQAQQGIDNYSNRLQQIRKINEERKEEENRLARQRLADAERRSEDAIADAWRVVLRPSRFTY</sequence>
<feature type="coiled-coil region" evidence="3">
    <location>
        <begin position="179"/>
        <end position="235"/>
    </location>
</feature>
<evidence type="ECO:0000256" key="3">
    <source>
        <dbReference type="SAM" id="Coils"/>
    </source>
</evidence>
<keyword evidence="2" id="KW-0012">Acyltransferase</keyword>